<dbReference type="InterPro" id="IPR021559">
    <property type="entry name" value="DUF3019"/>
</dbReference>
<organism evidence="1 2">
    <name type="scientific">Pseudoalteromonas ulvae</name>
    <dbReference type="NCBI Taxonomy" id="107327"/>
    <lineage>
        <taxon>Bacteria</taxon>
        <taxon>Pseudomonadati</taxon>
        <taxon>Pseudomonadota</taxon>
        <taxon>Gammaproteobacteria</taxon>
        <taxon>Alteromonadales</taxon>
        <taxon>Pseudoalteromonadaceae</taxon>
        <taxon>Pseudoalteromonas</taxon>
    </lineage>
</organism>
<evidence type="ECO:0000313" key="2">
    <source>
        <dbReference type="Proteomes" id="UP000194841"/>
    </source>
</evidence>
<keyword evidence="2" id="KW-1185">Reference proteome</keyword>
<dbReference type="AlphaFoldDB" id="A0A244CMR2"/>
<dbReference type="OrthoDB" id="5772660at2"/>
<name>A0A244CMR2_PSEDV</name>
<dbReference type="RefSeq" id="WP_086745171.1">
    <property type="nucleotide sequence ID" value="NZ_MWPV01000005.1"/>
</dbReference>
<sequence length="141" mass="16141">MKHILKQTRTTLIWPLASIVAWLCFTTLTMQSAYAQQDQLTLLPAQCVAMQQGQDCYVTVELNWSSKVADDYCLFADNRAAPLQCWKTRQTGIFKGEIKTKQSIDFQLSTPDRTVILSTAQLTVAWVHKKKGKPRTSWRLF</sequence>
<evidence type="ECO:0008006" key="3">
    <source>
        <dbReference type="Google" id="ProtNLM"/>
    </source>
</evidence>
<protein>
    <recommendedName>
        <fullName evidence="3">DUF3019 domain-containing protein</fullName>
    </recommendedName>
</protein>
<dbReference type="Pfam" id="PF11456">
    <property type="entry name" value="DUF3019"/>
    <property type="match status" value="1"/>
</dbReference>
<dbReference type="EMBL" id="MWPV01000005">
    <property type="protein sequence ID" value="OUL56917.1"/>
    <property type="molecule type" value="Genomic_DNA"/>
</dbReference>
<dbReference type="Proteomes" id="UP000194841">
    <property type="component" value="Unassembled WGS sequence"/>
</dbReference>
<gene>
    <name evidence="1" type="ORF">B1199_16255</name>
</gene>
<proteinExistence type="predicted"/>
<reference evidence="1 2" key="1">
    <citation type="submission" date="2017-02" db="EMBL/GenBank/DDBJ databases">
        <title>Pseudoalteromonas ulvae TC14 Genome.</title>
        <authorList>
            <person name="Molmeret M."/>
        </authorList>
    </citation>
    <scope>NUCLEOTIDE SEQUENCE [LARGE SCALE GENOMIC DNA]</scope>
    <source>
        <strain evidence="1">TC14</strain>
    </source>
</reference>
<evidence type="ECO:0000313" key="1">
    <source>
        <dbReference type="EMBL" id="OUL56917.1"/>
    </source>
</evidence>
<comment type="caution">
    <text evidence="1">The sequence shown here is derived from an EMBL/GenBank/DDBJ whole genome shotgun (WGS) entry which is preliminary data.</text>
</comment>
<accession>A0A244CMR2</accession>